<dbReference type="Ensembl" id="ENSGMOT00000042487.1">
    <property type="protein sequence ID" value="ENSGMOP00000059740.1"/>
    <property type="gene ID" value="ENSGMOG00000012796.2"/>
</dbReference>
<dbReference type="InterPro" id="IPR027470">
    <property type="entry name" value="Cation_efflux_CTD"/>
</dbReference>
<accession>A0A8C5CDC1</accession>
<evidence type="ECO:0000256" key="10">
    <source>
        <dbReference type="ARBA" id="ARBA00022753"/>
    </source>
</evidence>
<reference evidence="29" key="1">
    <citation type="submission" date="2025-08" db="UniProtKB">
        <authorList>
            <consortium name="Ensembl"/>
        </authorList>
    </citation>
    <scope>IDENTIFICATION</scope>
</reference>
<proteinExistence type="inferred from homology"/>
<reference evidence="29" key="2">
    <citation type="submission" date="2025-09" db="UniProtKB">
        <authorList>
            <consortium name="Ensembl"/>
        </authorList>
    </citation>
    <scope>IDENTIFICATION</scope>
</reference>
<evidence type="ECO:0000256" key="25">
    <source>
        <dbReference type="SAM" id="MobiDB-lite"/>
    </source>
</evidence>
<sequence length="378" mass="39755">MDFETQVGSLCCTEEDEEDSVQVGNGPVLDSRWPSAGHCHGGNNDKAHVASWAARNEKRTARRKLLLACAVSLVFMTGEVIGGYAAQSLAVMTDAAHLLTDFGSIMISVFSLWISARPPTDTMTFGWHRAEAMGALVSVLSIWAVTGVLVVLAGQRILDGDYDINTRIMLLTSGCAVGANVLMALILHQSGASHGHSHALTSDPPGRKGRKGGHAHGNTSVRAAFVHVLGDLLHSVGVLVAATIIHLRPEMKMADPICTFLFSVLVLATTSTIIKDVCRTLMEGAPGGVSVAEVKAALLAVGGVGAVRELHAWSLSGTHSLVSVHVETEETADPRVVLQDVTTQLREEFGFSGATVQVERYSSEGGPAGPWGAGPLAD</sequence>
<keyword evidence="8 26" id="KW-0812">Transmembrane</keyword>
<keyword evidence="7" id="KW-0771">Synaptosome</keyword>
<evidence type="ECO:0000256" key="6">
    <source>
        <dbReference type="ARBA" id="ARBA00022449"/>
    </source>
</evidence>
<comment type="similarity">
    <text evidence="4">Belongs to the cation diffusion facilitator (CDF) transporter (TC 2.A.4) family. SLC30A subfamily.</text>
</comment>
<keyword evidence="6" id="KW-0050">Antiport</keyword>
<keyword evidence="13 26" id="KW-1133">Transmembrane helix</keyword>
<dbReference type="PANTHER" id="PTHR11562">
    <property type="entry name" value="CATION EFFLUX PROTEIN/ ZINC TRANSPORTER"/>
    <property type="match status" value="1"/>
</dbReference>
<evidence type="ECO:0000256" key="19">
    <source>
        <dbReference type="ARBA" id="ARBA00034102"/>
    </source>
</evidence>
<feature type="domain" description="Cation efflux protein transmembrane" evidence="27">
    <location>
        <begin position="65"/>
        <end position="282"/>
    </location>
</feature>
<evidence type="ECO:0000256" key="3">
    <source>
        <dbReference type="ARBA" id="ARBA00004644"/>
    </source>
</evidence>
<name>A0A8C5CDC1_GADMO</name>
<evidence type="ECO:0000259" key="27">
    <source>
        <dbReference type="Pfam" id="PF01545"/>
    </source>
</evidence>
<evidence type="ECO:0000256" key="4">
    <source>
        <dbReference type="ARBA" id="ARBA00008873"/>
    </source>
</evidence>
<evidence type="ECO:0000256" key="20">
    <source>
        <dbReference type="ARBA" id="ARBA00037129"/>
    </source>
</evidence>
<dbReference type="SUPFAM" id="SSF160240">
    <property type="entry name" value="Cation efflux protein cytoplasmic domain-like"/>
    <property type="match status" value="1"/>
</dbReference>
<evidence type="ECO:0000256" key="16">
    <source>
        <dbReference type="ARBA" id="ARBA00023136"/>
    </source>
</evidence>
<dbReference type="GO" id="GO:0005886">
    <property type="term" value="C:plasma membrane"/>
    <property type="evidence" value="ECO:0007669"/>
    <property type="project" value="TreeGrafter"/>
</dbReference>
<feature type="transmembrane region" description="Helical" evidence="26">
    <location>
        <begin position="65"/>
        <end position="86"/>
    </location>
</feature>
<keyword evidence="10" id="KW-0967">Endosome</keyword>
<comment type="subcellular location">
    <subcellularLocation>
        <location evidence="3">Cytoplasmic vesicle</location>
        <location evidence="3">Secretory vesicle</location>
        <location evidence="3">Synaptic vesicle membrane</location>
        <topology evidence="3">Multi-pass membrane protein</topology>
    </subcellularLocation>
    <subcellularLocation>
        <location evidence="1">Late endosome membrane</location>
        <topology evidence="1">Multi-pass membrane protein</topology>
    </subcellularLocation>
    <subcellularLocation>
        <location evidence="2">Lysosome membrane</location>
        <topology evidence="2">Multi-pass membrane protein</topology>
    </subcellularLocation>
    <subcellularLocation>
        <location evidence="19">Synapse</location>
        <location evidence="19">Synaptosome</location>
    </subcellularLocation>
</comment>
<evidence type="ECO:0000256" key="17">
    <source>
        <dbReference type="ARBA" id="ARBA00023228"/>
    </source>
</evidence>
<keyword evidence="18" id="KW-0968">Cytoplasmic vesicle</keyword>
<dbReference type="InterPro" id="IPR050681">
    <property type="entry name" value="CDF/SLC30A"/>
</dbReference>
<dbReference type="GeneTree" id="ENSGT00940000156072"/>
<feature type="transmembrane region" description="Helical" evidence="26">
    <location>
        <begin position="253"/>
        <end position="274"/>
    </location>
</feature>
<keyword evidence="14" id="KW-0770">Synapse</keyword>
<evidence type="ECO:0000256" key="12">
    <source>
        <dbReference type="ARBA" id="ARBA00022906"/>
    </source>
</evidence>
<feature type="domain" description="Cation efflux protein cytoplasmic" evidence="28">
    <location>
        <begin position="288"/>
        <end position="361"/>
    </location>
</feature>
<dbReference type="InterPro" id="IPR058533">
    <property type="entry name" value="Cation_efflux_TM"/>
</dbReference>
<feature type="transmembrane region" description="Helical" evidence="26">
    <location>
        <begin position="98"/>
        <end position="116"/>
    </location>
</feature>
<evidence type="ECO:0000256" key="13">
    <source>
        <dbReference type="ARBA" id="ARBA00022989"/>
    </source>
</evidence>
<evidence type="ECO:0000259" key="28">
    <source>
        <dbReference type="Pfam" id="PF16916"/>
    </source>
</evidence>
<keyword evidence="12" id="KW-0864">Zinc transport</keyword>
<dbReference type="Proteomes" id="UP000694546">
    <property type="component" value="Chromosome 5"/>
</dbReference>
<dbReference type="AlphaFoldDB" id="A0A8C5CDC1"/>
<dbReference type="SUPFAM" id="SSF161111">
    <property type="entry name" value="Cation efflux protein transmembrane domain-like"/>
    <property type="match status" value="1"/>
</dbReference>
<evidence type="ECO:0000256" key="22">
    <source>
        <dbReference type="ARBA" id="ARBA00042040"/>
    </source>
</evidence>
<dbReference type="Pfam" id="PF16916">
    <property type="entry name" value="ZT_dimer"/>
    <property type="match status" value="1"/>
</dbReference>
<dbReference type="Gene3D" id="1.20.1510.10">
    <property type="entry name" value="Cation efflux protein transmembrane domain"/>
    <property type="match status" value="1"/>
</dbReference>
<dbReference type="GO" id="GO:0005765">
    <property type="term" value="C:lysosomal membrane"/>
    <property type="evidence" value="ECO:0007669"/>
    <property type="project" value="UniProtKB-SubCell"/>
</dbReference>
<organism evidence="29 30">
    <name type="scientific">Gadus morhua</name>
    <name type="common">Atlantic cod</name>
    <dbReference type="NCBI Taxonomy" id="8049"/>
    <lineage>
        <taxon>Eukaryota</taxon>
        <taxon>Metazoa</taxon>
        <taxon>Chordata</taxon>
        <taxon>Craniata</taxon>
        <taxon>Vertebrata</taxon>
        <taxon>Euteleostomi</taxon>
        <taxon>Actinopterygii</taxon>
        <taxon>Neopterygii</taxon>
        <taxon>Teleostei</taxon>
        <taxon>Neoteleostei</taxon>
        <taxon>Acanthomorphata</taxon>
        <taxon>Zeiogadaria</taxon>
        <taxon>Gadariae</taxon>
        <taxon>Gadiformes</taxon>
        <taxon>Gadoidei</taxon>
        <taxon>Gadidae</taxon>
        <taxon>Gadus</taxon>
    </lineage>
</organism>
<dbReference type="Pfam" id="PF01545">
    <property type="entry name" value="Cation_efflux"/>
    <property type="match status" value="1"/>
</dbReference>
<feature type="transmembrane region" description="Helical" evidence="26">
    <location>
        <begin position="136"/>
        <end position="158"/>
    </location>
</feature>
<comment type="catalytic activity">
    <reaction evidence="24">
        <text>Zn(2+)(in) + 2 H(+)(out) = Zn(2+)(out) + 2 H(+)(in)</text>
        <dbReference type="Rhea" id="RHEA:72627"/>
        <dbReference type="ChEBI" id="CHEBI:15378"/>
        <dbReference type="ChEBI" id="CHEBI:29105"/>
    </reaction>
</comment>
<evidence type="ECO:0000313" key="30">
    <source>
        <dbReference type="Proteomes" id="UP000694546"/>
    </source>
</evidence>
<evidence type="ECO:0000256" key="24">
    <source>
        <dbReference type="ARBA" id="ARBA00048349"/>
    </source>
</evidence>
<dbReference type="GO" id="GO:0046872">
    <property type="term" value="F:metal ion binding"/>
    <property type="evidence" value="ECO:0007669"/>
    <property type="project" value="UniProtKB-KW"/>
</dbReference>
<dbReference type="PANTHER" id="PTHR11562:SF30">
    <property type="entry name" value="PROTON-COUPLED ZINC ANTIPORTER SLC30A3-RELATED"/>
    <property type="match status" value="1"/>
</dbReference>
<protein>
    <recommendedName>
        <fullName evidence="21">Probable proton-coupled zinc antiporter SLC30A3</fullName>
    </recommendedName>
    <alternativeName>
        <fullName evidence="23">Solute carrier family 30 member 3</fullName>
    </alternativeName>
    <alternativeName>
        <fullName evidence="22">Zinc transporter 3</fullName>
    </alternativeName>
</protein>
<dbReference type="InterPro" id="IPR036837">
    <property type="entry name" value="Cation_efflux_CTD_sf"/>
</dbReference>
<evidence type="ECO:0000256" key="1">
    <source>
        <dbReference type="ARBA" id="ARBA00004107"/>
    </source>
</evidence>
<feature type="region of interest" description="Disordered" evidence="25">
    <location>
        <begin position="196"/>
        <end position="215"/>
    </location>
</feature>
<dbReference type="InterPro" id="IPR002524">
    <property type="entry name" value="Cation_efflux"/>
</dbReference>
<evidence type="ECO:0000256" key="15">
    <source>
        <dbReference type="ARBA" id="ARBA00023065"/>
    </source>
</evidence>
<keyword evidence="11" id="KW-0862">Zinc</keyword>
<keyword evidence="30" id="KW-1185">Reference proteome</keyword>
<dbReference type="GO" id="GO:0043005">
    <property type="term" value="C:neuron projection"/>
    <property type="evidence" value="ECO:0007669"/>
    <property type="project" value="UniProtKB-KW"/>
</dbReference>
<evidence type="ECO:0000256" key="9">
    <source>
        <dbReference type="ARBA" id="ARBA00022723"/>
    </source>
</evidence>
<evidence type="ECO:0000256" key="18">
    <source>
        <dbReference type="ARBA" id="ARBA00023329"/>
    </source>
</evidence>
<keyword evidence="9" id="KW-0479">Metal-binding</keyword>
<dbReference type="GO" id="GO:0030672">
    <property type="term" value="C:synaptic vesicle membrane"/>
    <property type="evidence" value="ECO:0007669"/>
    <property type="project" value="UniProtKB-SubCell"/>
</dbReference>
<comment type="function">
    <text evidence="20">Probable proton-coupled zinc ion antiporter mediating the import of zinc from cytoplasm into synaptic vesicles and participating to cellular zinc ion homeostasis in the brain.</text>
</comment>
<evidence type="ECO:0000256" key="26">
    <source>
        <dbReference type="SAM" id="Phobius"/>
    </source>
</evidence>
<evidence type="ECO:0000256" key="7">
    <source>
        <dbReference type="ARBA" id="ARBA00022599"/>
    </source>
</evidence>
<evidence type="ECO:0000256" key="11">
    <source>
        <dbReference type="ARBA" id="ARBA00022833"/>
    </source>
</evidence>
<feature type="transmembrane region" description="Helical" evidence="26">
    <location>
        <begin position="164"/>
        <end position="187"/>
    </location>
</feature>
<keyword evidence="5" id="KW-0813">Transport</keyword>
<evidence type="ECO:0000256" key="14">
    <source>
        <dbReference type="ARBA" id="ARBA00023018"/>
    </source>
</evidence>
<dbReference type="OMA" id="NGLHTWS"/>
<dbReference type="NCBIfam" id="TIGR01297">
    <property type="entry name" value="CDF"/>
    <property type="match status" value="1"/>
</dbReference>
<dbReference type="GO" id="GO:0005385">
    <property type="term" value="F:zinc ion transmembrane transporter activity"/>
    <property type="evidence" value="ECO:0007669"/>
    <property type="project" value="TreeGrafter"/>
</dbReference>
<evidence type="ECO:0000256" key="23">
    <source>
        <dbReference type="ARBA" id="ARBA00042216"/>
    </source>
</evidence>
<dbReference type="GO" id="GO:0010043">
    <property type="term" value="P:response to zinc ion"/>
    <property type="evidence" value="ECO:0007669"/>
    <property type="project" value="TreeGrafter"/>
</dbReference>
<evidence type="ECO:0000313" key="29">
    <source>
        <dbReference type="Ensembl" id="ENSGMOP00000059740.1"/>
    </source>
</evidence>
<dbReference type="GO" id="GO:0015297">
    <property type="term" value="F:antiporter activity"/>
    <property type="evidence" value="ECO:0007669"/>
    <property type="project" value="UniProtKB-KW"/>
</dbReference>
<evidence type="ECO:0000256" key="2">
    <source>
        <dbReference type="ARBA" id="ARBA00004155"/>
    </source>
</evidence>
<evidence type="ECO:0000256" key="21">
    <source>
        <dbReference type="ARBA" id="ARBA00040652"/>
    </source>
</evidence>
<evidence type="ECO:0000256" key="5">
    <source>
        <dbReference type="ARBA" id="ARBA00022448"/>
    </source>
</evidence>
<dbReference type="GO" id="GO:0031902">
    <property type="term" value="C:late endosome membrane"/>
    <property type="evidence" value="ECO:0007669"/>
    <property type="project" value="UniProtKB-SubCell"/>
</dbReference>
<keyword evidence="16 26" id="KW-0472">Membrane</keyword>
<evidence type="ECO:0000256" key="8">
    <source>
        <dbReference type="ARBA" id="ARBA00022692"/>
    </source>
</evidence>
<feature type="transmembrane region" description="Helical" evidence="26">
    <location>
        <begin position="224"/>
        <end position="247"/>
    </location>
</feature>
<dbReference type="InterPro" id="IPR027469">
    <property type="entry name" value="Cation_efflux_TMD_sf"/>
</dbReference>
<keyword evidence="17" id="KW-0458">Lysosome</keyword>
<keyword evidence="15" id="KW-0406">Ion transport</keyword>